<dbReference type="RefSeq" id="WP_013178129.1">
    <property type="nucleotide sequence ID" value="NC_014221.1"/>
</dbReference>
<keyword evidence="2" id="KW-1133">Transmembrane helix</keyword>
<accession>D7CYC2</accession>
<reference evidence="5" key="1">
    <citation type="submission" date="2010-05" db="EMBL/GenBank/DDBJ databases">
        <title>The complete genome of Truepera radiovictris DSM 17093.</title>
        <authorList>
            <consortium name="US DOE Joint Genome Institute (JGI-PGF)"/>
            <person name="Lucas S."/>
            <person name="Copeland A."/>
            <person name="Lapidus A."/>
            <person name="Glavina del Rio T."/>
            <person name="Dalin E."/>
            <person name="Tice H."/>
            <person name="Bruce D."/>
            <person name="Goodwin L."/>
            <person name="Pitluck S."/>
            <person name="Kyrpides N."/>
            <person name="Mavromatis K."/>
            <person name="Ovchinnikova G."/>
            <person name="Munk A.C."/>
            <person name="Detter J.C."/>
            <person name="Han C."/>
            <person name="Tapia R."/>
            <person name="Land M."/>
            <person name="Hauser L."/>
            <person name="Markowitz V."/>
            <person name="Cheng J.-F."/>
            <person name="Hugenholtz P."/>
            <person name="Woyke T."/>
            <person name="Wu D."/>
            <person name="Tindall B."/>
            <person name="Pomrenke H.G."/>
            <person name="Brambilla E."/>
            <person name="Klenk H.-P."/>
            <person name="Eisen J.A."/>
        </authorList>
    </citation>
    <scope>NUCLEOTIDE SEQUENCE [LARGE SCALE GENOMIC DNA]</scope>
    <source>
        <strain evidence="5">DSM 17093 / CIP 108686 / LMG 22925 / RQ-24</strain>
    </source>
</reference>
<dbReference type="STRING" id="649638.Trad_1642"/>
<gene>
    <name evidence="4" type="ordered locus">Trad_1642</name>
</gene>
<keyword evidence="2" id="KW-0812">Transmembrane</keyword>
<keyword evidence="2" id="KW-0472">Membrane</keyword>
<feature type="region of interest" description="Disordered" evidence="1">
    <location>
        <begin position="490"/>
        <end position="568"/>
    </location>
</feature>
<protein>
    <submittedName>
        <fullName evidence="4">Uncharacterized protein</fullName>
    </submittedName>
</protein>
<evidence type="ECO:0000256" key="2">
    <source>
        <dbReference type="SAM" id="Phobius"/>
    </source>
</evidence>
<evidence type="ECO:0000313" key="5">
    <source>
        <dbReference type="Proteomes" id="UP000000379"/>
    </source>
</evidence>
<keyword evidence="5" id="KW-1185">Reference proteome</keyword>
<feature type="signal peptide" evidence="3">
    <location>
        <begin position="1"/>
        <end position="33"/>
    </location>
</feature>
<dbReference type="EMBL" id="CP002049">
    <property type="protein sequence ID" value="ADI14761.1"/>
    <property type="molecule type" value="Genomic_DNA"/>
</dbReference>
<organism evidence="4 5">
    <name type="scientific">Truepera radiovictrix (strain DSM 17093 / CIP 108686 / LMG 22925 / RQ-24)</name>
    <dbReference type="NCBI Taxonomy" id="649638"/>
    <lineage>
        <taxon>Bacteria</taxon>
        <taxon>Thermotogati</taxon>
        <taxon>Deinococcota</taxon>
        <taxon>Deinococci</taxon>
        <taxon>Trueperales</taxon>
        <taxon>Trueperaceae</taxon>
        <taxon>Truepera</taxon>
    </lineage>
</organism>
<evidence type="ECO:0000256" key="3">
    <source>
        <dbReference type="SAM" id="SignalP"/>
    </source>
</evidence>
<feature type="transmembrane region" description="Helical" evidence="2">
    <location>
        <begin position="277"/>
        <end position="293"/>
    </location>
</feature>
<feature type="transmembrane region" description="Helical" evidence="2">
    <location>
        <begin position="300"/>
        <end position="319"/>
    </location>
</feature>
<feature type="compositionally biased region" description="Basic and acidic residues" evidence="1">
    <location>
        <begin position="525"/>
        <end position="536"/>
    </location>
</feature>
<feature type="chain" id="PRO_5003094351" evidence="3">
    <location>
        <begin position="34"/>
        <end position="568"/>
    </location>
</feature>
<sequence length="568" mass="61403">MLNNAKRSWGRLAARVLPRLLLPWLLGCGAAFAQFEVEVEVVFGFEGEIVADAWNPVRVSLRDAPDAELLLELDRGTLRGGERWLRFRAPLAGGGGRRTFEEVIFIPAWQQFVWSVRTPDRVLASGSVERRRLDPRPLHLVLSRTLGAERDLFDADARVLEVYGALPERASAFDGVATVVVGDTLTPSSPAALAAAAAGGSTVLLLEPTGNAPLPEGYDALFGAPLQRLGAGWLARSEREEAAALLAGLPRLERRTLEAALLTPDLAAPPPHLPPSTLLWALFGYALAALLLVRYGRLPGLWSALLLATVGSLAGFWALRGEEVVQEQARTLVLAGGPLAQRLEGRGLFSPARRDLTLDTERYGLLYPLDEVASPRTVPPSAVPTLSPSGLRLSLGRYEALLLARRPELEDARFYWRGDELINAGSRALEDLFILGRGQQKALAADSSLRPELGDNLPPDAYTPLLPHLPRGSALARDGDLVLVALPTVSGSSRRPSGRDRSVSGSSRRPSGRDRSVSGSSRRPSGREYEVARSDRSVSGSSRRPSGRDRSVSGSNHRPSGRDRKRLP</sequence>
<evidence type="ECO:0000256" key="1">
    <source>
        <dbReference type="SAM" id="MobiDB-lite"/>
    </source>
</evidence>
<dbReference type="AlphaFoldDB" id="D7CYC2"/>
<reference evidence="4 5" key="2">
    <citation type="journal article" date="2011" name="Stand. Genomic Sci.">
        <title>Complete genome sequence of Truepera radiovictrix type strain (RQ-24).</title>
        <authorList>
            <person name="Ivanova N."/>
            <person name="Rohde C."/>
            <person name="Munk C."/>
            <person name="Nolan M."/>
            <person name="Lucas S."/>
            <person name="Del Rio T.G."/>
            <person name="Tice H."/>
            <person name="Deshpande S."/>
            <person name="Cheng J.F."/>
            <person name="Tapia R."/>
            <person name="Han C."/>
            <person name="Goodwin L."/>
            <person name="Pitluck S."/>
            <person name="Liolios K."/>
            <person name="Mavromatis K."/>
            <person name="Mikhailova N."/>
            <person name="Pati A."/>
            <person name="Chen A."/>
            <person name="Palaniappan K."/>
            <person name="Land M."/>
            <person name="Hauser L."/>
            <person name="Chang Y.J."/>
            <person name="Jeffries C.D."/>
            <person name="Brambilla E."/>
            <person name="Rohde M."/>
            <person name="Goker M."/>
            <person name="Tindall B.J."/>
            <person name="Woyke T."/>
            <person name="Bristow J."/>
            <person name="Eisen J.A."/>
            <person name="Markowitz V."/>
            <person name="Hugenholtz P."/>
            <person name="Kyrpides N.C."/>
            <person name="Klenk H.P."/>
            <person name="Lapidus A."/>
        </authorList>
    </citation>
    <scope>NUCLEOTIDE SEQUENCE [LARGE SCALE GENOMIC DNA]</scope>
    <source>
        <strain evidence="5">DSM 17093 / CIP 108686 / LMG 22925 / RQ-24</strain>
    </source>
</reference>
<dbReference type="KEGG" id="tra:Trad_1642"/>
<dbReference type="Proteomes" id="UP000000379">
    <property type="component" value="Chromosome"/>
</dbReference>
<name>D7CYC2_TRURR</name>
<dbReference type="HOGENOM" id="CLU_479756_0_0_0"/>
<evidence type="ECO:0000313" key="4">
    <source>
        <dbReference type="EMBL" id="ADI14761.1"/>
    </source>
</evidence>
<keyword evidence="3" id="KW-0732">Signal</keyword>
<proteinExistence type="predicted"/>